<accession>A0A3L6TGH2</accession>
<dbReference type="Gene3D" id="1.50.10.130">
    <property type="entry name" value="Terpene synthase, N-terminal domain"/>
    <property type="match status" value="1"/>
</dbReference>
<evidence type="ECO:0000313" key="7">
    <source>
        <dbReference type="Proteomes" id="UP000275267"/>
    </source>
</evidence>
<name>A0A3L6TGH2_PANMI</name>
<dbReference type="SFLD" id="SFLDS00005">
    <property type="entry name" value="Isoprenoid_Synthase_Type_I"/>
    <property type="match status" value="1"/>
</dbReference>
<evidence type="ECO:0000256" key="1">
    <source>
        <dbReference type="ARBA" id="ARBA00001936"/>
    </source>
</evidence>
<keyword evidence="3" id="KW-0479">Metal-binding</keyword>
<dbReference type="InterPro" id="IPR044814">
    <property type="entry name" value="Terpene_cyclase_plant_C1"/>
</dbReference>
<dbReference type="PANTHER" id="PTHR31225">
    <property type="entry name" value="OS04G0344100 PROTEIN-RELATED"/>
    <property type="match status" value="1"/>
</dbReference>
<protein>
    <submittedName>
        <fullName evidence="6">(E)-beta-farnesene synthase-like</fullName>
    </submittedName>
</protein>
<feature type="domain" description="Terpene synthase metal-binding" evidence="5">
    <location>
        <begin position="271"/>
        <end position="502"/>
    </location>
</feature>
<dbReference type="InterPro" id="IPR005630">
    <property type="entry name" value="Terpene_synthase_metal-bd"/>
</dbReference>
<comment type="caution">
    <text evidence="6">The sequence shown here is derived from an EMBL/GenBank/DDBJ whole genome shotgun (WGS) entry which is preliminary data.</text>
</comment>
<dbReference type="AlphaFoldDB" id="A0A3L6TGH2"/>
<keyword evidence="7" id="KW-1185">Reference proteome</keyword>
<dbReference type="SUPFAM" id="SSF48576">
    <property type="entry name" value="Terpenoid synthases"/>
    <property type="match status" value="1"/>
</dbReference>
<comment type="cofactor">
    <cofactor evidence="1">
        <name>Mn(2+)</name>
        <dbReference type="ChEBI" id="CHEBI:29035"/>
    </cofactor>
</comment>
<dbReference type="PANTHER" id="PTHR31225:SF158">
    <property type="entry name" value="(E)-BETA-CARYOPHYLLENE SYNTHASE"/>
    <property type="match status" value="1"/>
</dbReference>
<feature type="domain" description="Terpene synthase N-terminal" evidence="4">
    <location>
        <begin position="31"/>
        <end position="206"/>
    </location>
</feature>
<dbReference type="SUPFAM" id="SSF48239">
    <property type="entry name" value="Terpenoid cyclases/Protein prenyltransferases"/>
    <property type="match status" value="1"/>
</dbReference>
<dbReference type="InterPro" id="IPR001906">
    <property type="entry name" value="Terpene_synth_N"/>
</dbReference>
<sequence>MATCGGSPVLALGSQQEELLQRKPRPYTPSIWGDFFLKHQPCTPSQLVSMKESARSKQEEVTQILLETSASSEVVLKLELVDTLQRIGVDYHYRKEIDELLRDIIHGAQHEESCDDEPYVVSLRFYLLRKHGYNVSSDVFVKFRDEQGNFSTSNDVKCLLALYDAAHLRTRGEEILDNAMAFTKSRLQSMMKTLDPELAAEVEYTLETSSYRRVERVEARRYISLYEKKVTRNDTILEFAKLDYNILQALYCEELKALTVWWKGLQSQAYARFARDRVAEMHFWMLGVVYEPHQSYARIVLTKWLKLVSLMDDFCDNYSTTEEYDIFISSLERWDKQSAEKLPAYMKALFVFILNTISDIVEELKLQKNKHAELAKELFIDMAKRYRAEEKWRDECYVPEKVKEHLQISVGSSACMHIVNITFILMGDIATREAIDWAFSYPEMIRAVCIVGRIGNDIVSHEREQVSKHVASTVQTCMKEYGITVDETNEKLQELIGEAWMEIVQGCLDKAQPMELLEKAVNVARVMDYMYKRDDAYTHPYSLKDTITSMYVNSV</sequence>
<gene>
    <name evidence="6" type="ORF">C2845_PM03G23790</name>
</gene>
<organism evidence="6 7">
    <name type="scientific">Panicum miliaceum</name>
    <name type="common">Proso millet</name>
    <name type="synonym">Broomcorn millet</name>
    <dbReference type="NCBI Taxonomy" id="4540"/>
    <lineage>
        <taxon>Eukaryota</taxon>
        <taxon>Viridiplantae</taxon>
        <taxon>Streptophyta</taxon>
        <taxon>Embryophyta</taxon>
        <taxon>Tracheophyta</taxon>
        <taxon>Spermatophyta</taxon>
        <taxon>Magnoliopsida</taxon>
        <taxon>Liliopsida</taxon>
        <taxon>Poales</taxon>
        <taxon>Poaceae</taxon>
        <taxon>PACMAD clade</taxon>
        <taxon>Panicoideae</taxon>
        <taxon>Panicodae</taxon>
        <taxon>Paniceae</taxon>
        <taxon>Panicinae</taxon>
        <taxon>Panicum</taxon>
        <taxon>Panicum sect. Panicum</taxon>
    </lineage>
</organism>
<dbReference type="InterPro" id="IPR050148">
    <property type="entry name" value="Terpene_synthase-like"/>
</dbReference>
<dbReference type="Pfam" id="PF01397">
    <property type="entry name" value="Terpene_synth"/>
    <property type="match status" value="1"/>
</dbReference>
<dbReference type="EMBL" id="PQIB02000002">
    <property type="protein sequence ID" value="RLN36423.1"/>
    <property type="molecule type" value="Genomic_DNA"/>
</dbReference>
<dbReference type="Gene3D" id="1.10.600.10">
    <property type="entry name" value="Farnesyl Diphosphate Synthase"/>
    <property type="match status" value="1"/>
</dbReference>
<dbReference type="SFLD" id="SFLDG01019">
    <property type="entry name" value="Terpene_Cyclase_Like_1_C_Termi"/>
    <property type="match status" value="1"/>
</dbReference>
<dbReference type="Proteomes" id="UP000275267">
    <property type="component" value="Unassembled WGS sequence"/>
</dbReference>
<evidence type="ECO:0000313" key="6">
    <source>
        <dbReference type="EMBL" id="RLN36423.1"/>
    </source>
</evidence>
<dbReference type="InterPro" id="IPR036965">
    <property type="entry name" value="Terpene_synth_N_sf"/>
</dbReference>
<evidence type="ECO:0000259" key="4">
    <source>
        <dbReference type="Pfam" id="PF01397"/>
    </source>
</evidence>
<evidence type="ECO:0000256" key="2">
    <source>
        <dbReference type="ARBA" id="ARBA00001946"/>
    </source>
</evidence>
<dbReference type="GO" id="GO:0016102">
    <property type="term" value="P:diterpenoid biosynthetic process"/>
    <property type="evidence" value="ECO:0007669"/>
    <property type="project" value="InterPro"/>
</dbReference>
<dbReference type="InterPro" id="IPR008949">
    <property type="entry name" value="Isoprenoid_synthase_dom_sf"/>
</dbReference>
<reference evidence="7" key="1">
    <citation type="journal article" date="2019" name="Nat. Commun.">
        <title>The genome of broomcorn millet.</title>
        <authorList>
            <person name="Zou C."/>
            <person name="Miki D."/>
            <person name="Li D."/>
            <person name="Tang Q."/>
            <person name="Xiao L."/>
            <person name="Rajput S."/>
            <person name="Deng P."/>
            <person name="Jia W."/>
            <person name="Huang R."/>
            <person name="Zhang M."/>
            <person name="Sun Y."/>
            <person name="Hu J."/>
            <person name="Fu X."/>
            <person name="Schnable P.S."/>
            <person name="Li F."/>
            <person name="Zhang H."/>
            <person name="Feng B."/>
            <person name="Zhu X."/>
            <person name="Liu R."/>
            <person name="Schnable J.C."/>
            <person name="Zhu J.-K."/>
            <person name="Zhang H."/>
        </authorList>
    </citation>
    <scope>NUCLEOTIDE SEQUENCE [LARGE SCALE GENOMIC DNA]</scope>
</reference>
<dbReference type="CDD" id="cd00684">
    <property type="entry name" value="Terpene_cyclase_plant_C1"/>
    <property type="match status" value="1"/>
</dbReference>
<proteinExistence type="predicted"/>
<dbReference type="GO" id="GO:0010333">
    <property type="term" value="F:terpene synthase activity"/>
    <property type="evidence" value="ECO:0007669"/>
    <property type="project" value="InterPro"/>
</dbReference>
<dbReference type="OrthoDB" id="1877784at2759"/>
<dbReference type="Pfam" id="PF03936">
    <property type="entry name" value="Terpene_synth_C"/>
    <property type="match status" value="1"/>
</dbReference>
<dbReference type="GO" id="GO:0000287">
    <property type="term" value="F:magnesium ion binding"/>
    <property type="evidence" value="ECO:0007669"/>
    <property type="project" value="InterPro"/>
</dbReference>
<dbReference type="STRING" id="4540.A0A3L6TGH2"/>
<comment type="cofactor">
    <cofactor evidence="2">
        <name>Mg(2+)</name>
        <dbReference type="ChEBI" id="CHEBI:18420"/>
    </cofactor>
</comment>
<evidence type="ECO:0000256" key="3">
    <source>
        <dbReference type="ARBA" id="ARBA00022723"/>
    </source>
</evidence>
<dbReference type="InterPro" id="IPR034741">
    <property type="entry name" value="Terpene_cyclase-like_1_C"/>
</dbReference>
<evidence type="ECO:0000259" key="5">
    <source>
        <dbReference type="Pfam" id="PF03936"/>
    </source>
</evidence>
<dbReference type="InterPro" id="IPR008930">
    <property type="entry name" value="Terpenoid_cyclase/PrenylTrfase"/>
</dbReference>
<dbReference type="FunFam" id="1.50.10.130:FF:000001">
    <property type="entry name" value="Isoprene synthase, chloroplastic"/>
    <property type="match status" value="1"/>
</dbReference>